<dbReference type="Pfam" id="PF19305">
    <property type="entry name" value="MmgE_PrpD_C"/>
    <property type="match status" value="1"/>
</dbReference>
<evidence type="ECO:0000313" key="4">
    <source>
        <dbReference type="EMBL" id="NVP55391.1"/>
    </source>
</evidence>
<evidence type="ECO:0000256" key="1">
    <source>
        <dbReference type="ARBA" id="ARBA00006174"/>
    </source>
</evidence>
<organism evidence="4 5">
    <name type="scientific">Mycoplana rhizolycopersici</name>
    <dbReference type="NCBI Taxonomy" id="2746702"/>
    <lineage>
        <taxon>Bacteria</taxon>
        <taxon>Pseudomonadati</taxon>
        <taxon>Pseudomonadota</taxon>
        <taxon>Alphaproteobacteria</taxon>
        <taxon>Hyphomicrobiales</taxon>
        <taxon>Rhizobiaceae</taxon>
        <taxon>Mycoplana</taxon>
    </lineage>
</organism>
<gene>
    <name evidence="4" type="ORF">HV823_08995</name>
</gene>
<dbReference type="PANTHER" id="PTHR16943">
    <property type="entry name" value="2-METHYLCITRATE DEHYDRATASE-RELATED"/>
    <property type="match status" value="1"/>
</dbReference>
<dbReference type="Gene3D" id="3.30.1330.120">
    <property type="entry name" value="2-methylcitrate dehydratase PrpD"/>
    <property type="match status" value="1"/>
</dbReference>
<sequence>MTATAAANVSSEATGLTREVAEFVHGTRLGDLPAVVVENGKKSILDGLGLALSGSVAKSGEYVRHHLDDIGAANGTATVIGTDRKVPPRFAAFANGVGIHADDYDDTQLAVAKDRVYGLLTHPTAPALPSALAMGETLGASGADVMLAYHIGVEVECKIAEAINPRHYQTGFHATATCGTYAAAAAAGRLMGLNVEQLLRALSIAGSQSAGLRENFGTMTKPFHAGRSSESGVAAAQFASYGWSAAPTILEAPRGFFSAAGGGYDENAIRGKLGNPWTFDSPGISIKPHPSGSLTHPGMTEMLRLIKENGIKASDVEHVRVGTNHNMPNALIHYRPQNELQAKFSMQFCMAILLIDGRAGLNEFTDEVVLRDDVKAMISKVDFVVDERAEAAGYHLMTTYIDIRLKDGRTISGMADFGKGSPANPMSYDDVATKFLECAEFARWDMGKAREVVGMVAEFEQLADIRKLMALVSN</sequence>
<feature type="domain" description="MmgE/PrpD N-terminal" evidence="2">
    <location>
        <begin position="19"/>
        <end position="263"/>
    </location>
</feature>
<reference evidence="4 5" key="1">
    <citation type="submission" date="2020-06" db="EMBL/GenBank/DDBJ databases">
        <title>Rhizobium sp.nov. isolated from the tomato plant.</title>
        <authorList>
            <person name="Thin K.K."/>
            <person name="Zhang X."/>
            <person name="He S."/>
        </authorList>
    </citation>
    <scope>NUCLEOTIDE SEQUENCE [LARGE SCALE GENOMIC DNA]</scope>
    <source>
        <strain evidence="4 5">DBTS2</strain>
    </source>
</reference>
<feature type="domain" description="MmgE/PrpD C-terminal" evidence="3">
    <location>
        <begin position="289"/>
        <end position="440"/>
    </location>
</feature>
<dbReference type="Gene3D" id="1.10.4100.10">
    <property type="entry name" value="2-methylcitrate dehydratase PrpD"/>
    <property type="match status" value="1"/>
</dbReference>
<comment type="similarity">
    <text evidence="1">Belongs to the PrpD family.</text>
</comment>
<proteinExistence type="inferred from homology"/>
<dbReference type="InterPro" id="IPR045337">
    <property type="entry name" value="MmgE_PrpD_C"/>
</dbReference>
<dbReference type="EMBL" id="JABXYK010000004">
    <property type="protein sequence ID" value="NVP55391.1"/>
    <property type="molecule type" value="Genomic_DNA"/>
</dbReference>
<dbReference type="SUPFAM" id="SSF103378">
    <property type="entry name" value="2-methylcitrate dehydratase PrpD"/>
    <property type="match status" value="1"/>
</dbReference>
<evidence type="ECO:0000313" key="5">
    <source>
        <dbReference type="Proteomes" id="UP000659172"/>
    </source>
</evidence>
<name>A0ABX2QDJ2_9HYPH</name>
<dbReference type="Proteomes" id="UP000659172">
    <property type="component" value="Unassembled WGS sequence"/>
</dbReference>
<accession>A0ABX2QDJ2</accession>
<comment type="caution">
    <text evidence="4">The sequence shown here is derived from an EMBL/GenBank/DDBJ whole genome shotgun (WGS) entry which is preliminary data.</text>
</comment>
<evidence type="ECO:0000259" key="2">
    <source>
        <dbReference type="Pfam" id="PF03972"/>
    </source>
</evidence>
<dbReference type="InterPro" id="IPR042188">
    <property type="entry name" value="MmgE/PrpD_sf_2"/>
</dbReference>
<dbReference type="InterPro" id="IPR005656">
    <property type="entry name" value="MmgE_PrpD"/>
</dbReference>
<evidence type="ECO:0000259" key="3">
    <source>
        <dbReference type="Pfam" id="PF19305"/>
    </source>
</evidence>
<dbReference type="RefSeq" id="WP_176949370.1">
    <property type="nucleotide sequence ID" value="NZ_JABXYK010000004.1"/>
</dbReference>
<dbReference type="PANTHER" id="PTHR16943:SF8">
    <property type="entry name" value="2-METHYLCITRATE DEHYDRATASE"/>
    <property type="match status" value="1"/>
</dbReference>
<keyword evidence="5" id="KW-1185">Reference proteome</keyword>
<dbReference type="InterPro" id="IPR036148">
    <property type="entry name" value="MmgE/PrpD_sf"/>
</dbReference>
<dbReference type="InterPro" id="IPR045336">
    <property type="entry name" value="MmgE_PrpD_N"/>
</dbReference>
<dbReference type="InterPro" id="IPR042183">
    <property type="entry name" value="MmgE/PrpD_sf_1"/>
</dbReference>
<dbReference type="Pfam" id="PF03972">
    <property type="entry name" value="MmgE_PrpD_N"/>
    <property type="match status" value="1"/>
</dbReference>
<protein>
    <submittedName>
        <fullName evidence="4">MmgE/PrpD family protein</fullName>
    </submittedName>
</protein>